<dbReference type="SUPFAM" id="SSF53067">
    <property type="entry name" value="Actin-like ATPase domain"/>
    <property type="match status" value="1"/>
</dbReference>
<gene>
    <name evidence="1" type="ORF">FDK13_11265</name>
</gene>
<protein>
    <submittedName>
        <fullName evidence="1">Uncharacterized protein</fullName>
    </submittedName>
</protein>
<name>A0A4U6D881_9BACT</name>
<dbReference type="OrthoDB" id="1028138at2"/>
<dbReference type="AlphaFoldDB" id="A0A4U6D881"/>
<keyword evidence="2" id="KW-1185">Reference proteome</keyword>
<evidence type="ECO:0000313" key="1">
    <source>
        <dbReference type="EMBL" id="TKT92531.1"/>
    </source>
</evidence>
<sequence>MSSYIFRKYPGYNPNEIQDWSQSTGIDPASFDPENIAFGRGASKAGTSIPSPMARLELFDTAFQIVASDRGNLDGNTIYHQLVSDCLDVFQLLFNSKNSEIGPGKKIWFKEWKVQENIGRLKEKGKDHPHNLLAKSLEQIFNDKDSSRFSEMDSLFLIFYENKLLGGTSPLSLFFTTPNWARYIKNDDIKTIPQSSDGKLFFSNDYRPLFKRDQEFIEYIYKLSLQFKPAFAKADGFRKYLNKTVDRYFPDFRHQFPDYQQAGTSLMDAEYSKIKTNVDGKFLTVNGLFFFHQKEEKEKEKIKSVSDFIIRATESKYKDQYNDKNEQQLVEPPLVLVDGMNIPGDYMEKNIPWNSSTRIKDFYHRGVPLFERKLPQGNALTTVTYPFLTIDDFLEDSLVEMPFNINRGKFYTGFGGDFKYLLPIRKEYFNFFNLADLKNNLSIEVNDGQVTANLKIPVKNRRGVSEIVFSRKYEKGKSIVEYRSDLGIFPFYQINDSDPRLKDLNDYTVLLAERNERMSLKKLEFYSFKNFASDTTNLNATVDERSTWSDINAGNSGSTSRFYKIKEAFDYIQLAYSDPNSIDSGGLIIPNFETRTFNKDNLTKAYTFAIDFGTSNTHIAYMQNGEALPRPFDIGEPDQQMVLLNAPGRNDSGGNKFDSYGNSGWMDLTLRREFLPPVLGAGQNISYPFKTATCEIVSFNNIQNKSLFSHINIGYYIDQEEVQASNVNYTTNLKWLLENDNNDSNKSRVSAFLKQLLLQIRAKIILNYGNPADLKVVWSVPLSMERGIKSELRKVLDGAFKDAFKNSGAKLLDPIPESVAPYFFLTKSDTDIQDTANVVNVDIGGGTTDVMMFMESSGNRIDKYLTTSFRFAGSDIWGNGYRNKLKDNGFIRNYLGYQKKNSISPNEIKYFNKVKDDTNLSADDLVSLLFRYDDFKFSDSITIGNPDLLIIPYLHYSAIIFHLVQLIEIKDYPLPRYLSFTGKGSQYIKLLCGGDERDLEDFTRLLINAYTSKTLQSGFKIHLNSNPKEITANGSILYALASEDEKEKYRKNMDFIHPGFDPKTNSELELKLSTGTGKFNISDTFEIDSPLNVAVLHNLNEFLEKTLSNPDISKFLKDFKINGLKESLRLLQWNHNIFNGEGLIYDSYRKVLQDLHKQEGENEISESLFFFALKDALYRLSKSITEIKPVV</sequence>
<dbReference type="EMBL" id="SZVO01000004">
    <property type="protein sequence ID" value="TKT92531.1"/>
    <property type="molecule type" value="Genomic_DNA"/>
</dbReference>
<reference evidence="1 2" key="1">
    <citation type="submission" date="2019-05" db="EMBL/GenBank/DDBJ databases">
        <title>Dyadobacter AR-3-8 sp. nov., isolated from arctic soil.</title>
        <authorList>
            <person name="Chaudhary D.K."/>
        </authorList>
    </citation>
    <scope>NUCLEOTIDE SEQUENCE [LARGE SCALE GENOMIC DNA]</scope>
    <source>
        <strain evidence="1 2">AR-3-8</strain>
    </source>
</reference>
<comment type="caution">
    <text evidence="1">The sequence shown here is derived from an EMBL/GenBank/DDBJ whole genome shotgun (WGS) entry which is preliminary data.</text>
</comment>
<dbReference type="InterPro" id="IPR043129">
    <property type="entry name" value="ATPase_NBD"/>
</dbReference>
<evidence type="ECO:0000313" key="2">
    <source>
        <dbReference type="Proteomes" id="UP000304900"/>
    </source>
</evidence>
<dbReference type="Proteomes" id="UP000304900">
    <property type="component" value="Unassembled WGS sequence"/>
</dbReference>
<proteinExistence type="predicted"/>
<accession>A0A4U6D881</accession>
<dbReference type="RefSeq" id="WP_137340076.1">
    <property type="nucleotide sequence ID" value="NZ_BSQH01000014.1"/>
</dbReference>
<organism evidence="1 2">
    <name type="scientific">Dyadobacter frigoris</name>
    <dbReference type="NCBI Taxonomy" id="2576211"/>
    <lineage>
        <taxon>Bacteria</taxon>
        <taxon>Pseudomonadati</taxon>
        <taxon>Bacteroidota</taxon>
        <taxon>Cytophagia</taxon>
        <taxon>Cytophagales</taxon>
        <taxon>Spirosomataceae</taxon>
        <taxon>Dyadobacter</taxon>
    </lineage>
</organism>